<proteinExistence type="predicted"/>
<comment type="caution">
    <text evidence="1">The sequence shown here is derived from an EMBL/GenBank/DDBJ whole genome shotgun (WGS) entry which is preliminary data.</text>
</comment>
<keyword evidence="2" id="KW-1185">Reference proteome</keyword>
<sequence>MLLKDITELAVATSHTEESIEFLDCKVQEHRHLLLKTFPEFKLRPKHHFLENYAQLIKAFGPLSDVWTMRFEGKHKFFKRVIRNAQNYKNVALTLTVKHQLMMSYCLESSSFFRHSVEMDKVFTAPMAEPHQQKITLRVILTESDIRKVILPIKPSTVEDLISILKSTLDFQCNFVLQYADPDFNDQLCNLTDIQQLQEKATLKIIPVLELLPVQTSEDQTDTLSSVDVSSVDSEILFSPIQERQQEWPEFFDIPLFSVYIEQILRQADLLTLRDGTYLNVSKEILKHEILEKIAESVYSFTPYPTDVQFTQVAQALITKHPCLQERGSASRCSGWKNSLKYKMANYRSKRRKSGCQNVVINTGKRGKRAGELPANKSIKKARKGELNCLPNFPEGFQAETLEDARKIVLEEIKKKDPNRVFLEFNRIVGRDLRQEFFGNLDHHSPRLIEIFRGKTGNVGRQLSLILKQYKTSEPTQTRTSVLRGLPILLGDKPDDFFRQAITKLCLKFSSGKFTGQLHTVTLLSVNQLLVPLATDSEQSRIQKSKVFED</sequence>
<dbReference type="Proteomes" id="UP001460270">
    <property type="component" value="Unassembled WGS sequence"/>
</dbReference>
<evidence type="ECO:0000313" key="1">
    <source>
        <dbReference type="EMBL" id="KAK7886515.1"/>
    </source>
</evidence>
<name>A0AAW0N0W7_9GOBI</name>
<dbReference type="PANTHER" id="PTHR31025">
    <property type="entry name" value="SI:CH211-196P9.1-RELATED"/>
    <property type="match status" value="1"/>
</dbReference>
<evidence type="ECO:0008006" key="3">
    <source>
        <dbReference type="Google" id="ProtNLM"/>
    </source>
</evidence>
<dbReference type="PANTHER" id="PTHR31025:SF19">
    <property type="entry name" value="SI:CH73-42K18.1-RELATED"/>
    <property type="match status" value="1"/>
</dbReference>
<evidence type="ECO:0000313" key="2">
    <source>
        <dbReference type="Proteomes" id="UP001460270"/>
    </source>
</evidence>
<protein>
    <recommendedName>
        <fullName evidence="3">PB1 domain-containing protein</fullName>
    </recommendedName>
</protein>
<reference evidence="2" key="1">
    <citation type="submission" date="2024-04" db="EMBL/GenBank/DDBJ databases">
        <title>Salinicola lusitanus LLJ914,a marine bacterium isolated from the Okinawa Trough.</title>
        <authorList>
            <person name="Li J."/>
        </authorList>
    </citation>
    <scope>NUCLEOTIDE SEQUENCE [LARGE SCALE GENOMIC DNA]</scope>
</reference>
<accession>A0AAW0N0W7</accession>
<gene>
    <name evidence="1" type="ORF">WMY93_026136</name>
</gene>
<dbReference type="AlphaFoldDB" id="A0AAW0N0W7"/>
<dbReference type="EMBL" id="JBBPFD010000019">
    <property type="protein sequence ID" value="KAK7886515.1"/>
    <property type="molecule type" value="Genomic_DNA"/>
</dbReference>
<organism evidence="1 2">
    <name type="scientific">Mugilogobius chulae</name>
    <name type="common">yellowstripe goby</name>
    <dbReference type="NCBI Taxonomy" id="88201"/>
    <lineage>
        <taxon>Eukaryota</taxon>
        <taxon>Metazoa</taxon>
        <taxon>Chordata</taxon>
        <taxon>Craniata</taxon>
        <taxon>Vertebrata</taxon>
        <taxon>Euteleostomi</taxon>
        <taxon>Actinopterygii</taxon>
        <taxon>Neopterygii</taxon>
        <taxon>Teleostei</taxon>
        <taxon>Neoteleostei</taxon>
        <taxon>Acanthomorphata</taxon>
        <taxon>Gobiaria</taxon>
        <taxon>Gobiiformes</taxon>
        <taxon>Gobioidei</taxon>
        <taxon>Gobiidae</taxon>
        <taxon>Gobionellinae</taxon>
        <taxon>Mugilogobius</taxon>
    </lineage>
</organism>